<keyword evidence="1 2" id="KW-0129">CBS domain</keyword>
<accession>A0A3D8K316</accession>
<sequence length="149" mass="16309">MHVKAIVTRPVETCTIDESAANLAARMLHSHVGDLIVIEYRKDQPVPIGIVTDRDLAISVMAPKLNPESVTAGQIMSRSLIVVSEKDDVSVALEEMRRSGVRRLPVVNEDGRLSGVLALDDVMAYLASIMVDISRIGRVQQIAEQRTHA</sequence>
<dbReference type="PANTHER" id="PTHR43080">
    <property type="entry name" value="CBS DOMAIN-CONTAINING PROTEIN CBSX3, MITOCHONDRIAL"/>
    <property type="match status" value="1"/>
</dbReference>
<evidence type="ECO:0000313" key="4">
    <source>
        <dbReference type="EMBL" id="RDU99432.1"/>
    </source>
</evidence>
<name>A0A3D8K316_9BURK</name>
<comment type="caution">
    <text evidence="4">The sequence shown here is derived from an EMBL/GenBank/DDBJ whole genome shotgun (WGS) entry which is preliminary data.</text>
</comment>
<reference evidence="4 5" key="1">
    <citation type="submission" date="2018-08" db="EMBL/GenBank/DDBJ databases">
        <title>Paraburkholderia sp. DHOM06 isolated from forest soil.</title>
        <authorList>
            <person name="Gao Z.-H."/>
            <person name="Qiu L.-H."/>
        </authorList>
    </citation>
    <scope>NUCLEOTIDE SEQUENCE [LARGE SCALE GENOMIC DNA]</scope>
    <source>
        <strain evidence="4 5">DHOM06</strain>
    </source>
</reference>
<dbReference type="PROSITE" id="PS51371">
    <property type="entry name" value="CBS"/>
    <property type="match status" value="2"/>
</dbReference>
<dbReference type="Proteomes" id="UP000256838">
    <property type="component" value="Unassembled WGS sequence"/>
</dbReference>
<dbReference type="SMART" id="SM00116">
    <property type="entry name" value="CBS"/>
    <property type="match status" value="2"/>
</dbReference>
<gene>
    <name evidence="4" type="ORF">DWV00_09790</name>
</gene>
<evidence type="ECO:0000259" key="3">
    <source>
        <dbReference type="PROSITE" id="PS51371"/>
    </source>
</evidence>
<dbReference type="Pfam" id="PF00571">
    <property type="entry name" value="CBS"/>
    <property type="match status" value="2"/>
</dbReference>
<dbReference type="CDD" id="cd17775">
    <property type="entry name" value="CBS_pair_bact_arch"/>
    <property type="match status" value="1"/>
</dbReference>
<feature type="domain" description="CBS" evidence="3">
    <location>
        <begin position="7"/>
        <end position="68"/>
    </location>
</feature>
<dbReference type="InterPro" id="IPR051257">
    <property type="entry name" value="Diverse_CBS-Domain"/>
</dbReference>
<dbReference type="InterPro" id="IPR000644">
    <property type="entry name" value="CBS_dom"/>
</dbReference>
<dbReference type="InterPro" id="IPR046342">
    <property type="entry name" value="CBS_dom_sf"/>
</dbReference>
<dbReference type="PANTHER" id="PTHR43080:SF2">
    <property type="entry name" value="CBS DOMAIN-CONTAINING PROTEIN"/>
    <property type="match status" value="1"/>
</dbReference>
<organism evidence="4 5">
    <name type="scientific">Trinickia dinghuensis</name>
    <dbReference type="NCBI Taxonomy" id="2291023"/>
    <lineage>
        <taxon>Bacteria</taxon>
        <taxon>Pseudomonadati</taxon>
        <taxon>Pseudomonadota</taxon>
        <taxon>Betaproteobacteria</taxon>
        <taxon>Burkholderiales</taxon>
        <taxon>Burkholderiaceae</taxon>
        <taxon>Trinickia</taxon>
    </lineage>
</organism>
<proteinExistence type="predicted"/>
<feature type="domain" description="CBS" evidence="3">
    <location>
        <begin position="76"/>
        <end position="133"/>
    </location>
</feature>
<dbReference type="EMBL" id="QRGA01000005">
    <property type="protein sequence ID" value="RDU99432.1"/>
    <property type="molecule type" value="Genomic_DNA"/>
</dbReference>
<evidence type="ECO:0000256" key="1">
    <source>
        <dbReference type="ARBA" id="ARBA00023122"/>
    </source>
</evidence>
<dbReference type="AlphaFoldDB" id="A0A3D8K316"/>
<dbReference type="Gene3D" id="3.10.580.10">
    <property type="entry name" value="CBS-domain"/>
    <property type="match status" value="1"/>
</dbReference>
<protein>
    <submittedName>
        <fullName evidence="4">CBS domain-containing protein</fullName>
    </submittedName>
</protein>
<keyword evidence="5" id="KW-1185">Reference proteome</keyword>
<dbReference type="OrthoDB" id="9794094at2"/>
<dbReference type="SUPFAM" id="SSF54631">
    <property type="entry name" value="CBS-domain pair"/>
    <property type="match status" value="1"/>
</dbReference>
<evidence type="ECO:0000313" key="5">
    <source>
        <dbReference type="Proteomes" id="UP000256838"/>
    </source>
</evidence>
<dbReference type="RefSeq" id="WP_115533356.1">
    <property type="nucleotide sequence ID" value="NZ_QRGA01000005.1"/>
</dbReference>
<evidence type="ECO:0000256" key="2">
    <source>
        <dbReference type="PROSITE-ProRule" id="PRU00703"/>
    </source>
</evidence>